<gene>
    <name evidence="1" type="ORF">HRE59_00300</name>
</gene>
<sequence length="96" mass="11120">MTNLLPIGTIVRLHNGTIDVMIIGRFPLYNQEGTIGYFDYVACLYPTGAANEELLYFNQENIEKVVFEGYHSKKEDELQELFKNQKDSIKYPKLKV</sequence>
<organism evidence="1 2">
    <name type="scientific">Streptococcus oralis subsp. oralis</name>
    <dbReference type="NCBI Taxonomy" id="1891914"/>
    <lineage>
        <taxon>Bacteria</taxon>
        <taxon>Bacillati</taxon>
        <taxon>Bacillota</taxon>
        <taxon>Bacilli</taxon>
        <taxon>Lactobacillales</taxon>
        <taxon>Streptococcaceae</taxon>
        <taxon>Streptococcus</taxon>
    </lineage>
</organism>
<protein>
    <submittedName>
        <fullName evidence="1">DUF4176 domain-containing protein</fullName>
    </submittedName>
</protein>
<proteinExistence type="predicted"/>
<name>A0A1X1IPR2_STROR</name>
<reference evidence="1 2" key="1">
    <citation type="submission" date="2020-05" db="EMBL/GenBank/DDBJ databases">
        <title>A novel sialic acid binding adhesin present in multiple species contributes to the pathogenesis of Infective endocarditis.</title>
        <authorList>
            <person name="Gaytan M.O."/>
            <person name="Singh A.K."/>
            <person name="Woodiga S.A."/>
            <person name="Patel S.A."/>
            <person name="Ann S.-S."/>
            <person name="Vera-Ponce de Leon A."/>
            <person name="McGrath S."/>
            <person name="Miller A."/>
            <person name="Bush J."/>
            <person name="van der Linden M."/>
            <person name="Magrini V."/>
            <person name="Wilson R.K."/>
            <person name="Kitten T."/>
            <person name="King S.J."/>
        </authorList>
    </citation>
    <scope>NUCLEOTIDE SEQUENCE [LARGE SCALE GENOMIC DNA]</scope>
    <source>
        <strain evidence="1 2">SN51445</strain>
    </source>
</reference>
<dbReference type="EMBL" id="CP054134">
    <property type="protein sequence ID" value="QLL97516.1"/>
    <property type="molecule type" value="Genomic_DNA"/>
</dbReference>
<dbReference type="AlphaFoldDB" id="A0A1X1IPR2"/>
<dbReference type="RefSeq" id="WP_084936634.1">
    <property type="nucleotide sequence ID" value="NZ_CP054134.1"/>
</dbReference>
<dbReference type="InterPro" id="IPR025233">
    <property type="entry name" value="DUF4176"/>
</dbReference>
<dbReference type="Proteomes" id="UP000510865">
    <property type="component" value="Chromosome"/>
</dbReference>
<dbReference type="Pfam" id="PF13780">
    <property type="entry name" value="DUF4176"/>
    <property type="match status" value="1"/>
</dbReference>
<accession>A0A1X1IPR2</accession>
<evidence type="ECO:0000313" key="1">
    <source>
        <dbReference type="EMBL" id="QLL97516.1"/>
    </source>
</evidence>
<evidence type="ECO:0000313" key="2">
    <source>
        <dbReference type="Proteomes" id="UP000510865"/>
    </source>
</evidence>